<dbReference type="InterPro" id="IPR007434">
    <property type="entry name" value="FemAB-like"/>
</dbReference>
<dbReference type="SUPFAM" id="SSF55729">
    <property type="entry name" value="Acyl-CoA N-acyltransferases (Nat)"/>
    <property type="match status" value="1"/>
</dbReference>
<sequence>MHLPEAERTNPYVQYEFLKALEDTGSVSRETGWQPCHLAFYRQNGCEKSNYEKDSAEGEPEEGCGALVAVLPSYIKAHSYGEYVFDWAWADAYQRHGLEYYPKILTAVPMTPITGPRFISSLSMKETPALINAAIEWLEQNQMSSWHINFVNETVAKALGNKPLLRRHDIQFHWTNRGYDDFQQFLSSLKAKKRKNIVRERKSFNVTDSEWSFEWLDGNSATVEDWQLFDQMYRNTFDKKGGWAQLSQDFFPSCAQAMPEQTLLLFAKRQGQAVAGAFFMRSDSSLYGRYWGCFEDVEFLHFETCYYQGIEYAIKHGLKYFEPGAQGEHKLPRGFMPVFTHSLHYVSHPQFRNAIEYSIEQEDSWLDIRYQDYLKHSPYKD</sequence>
<dbReference type="Gene3D" id="3.40.630.30">
    <property type="match status" value="1"/>
</dbReference>
<dbReference type="Proteomes" id="UP000034071">
    <property type="component" value="Chromosome"/>
</dbReference>
<dbReference type="AlphaFoldDB" id="A0A0F6RC97"/>
<protein>
    <recommendedName>
        <fullName evidence="3">GNAT family N-acetyltransferase</fullName>
    </recommendedName>
</protein>
<evidence type="ECO:0000313" key="2">
    <source>
        <dbReference type="Proteomes" id="UP000034071"/>
    </source>
</evidence>
<dbReference type="KEGG" id="kge:TQ33_0855"/>
<organism evidence="1 2">
    <name type="scientific">Kangiella geojedonensis</name>
    <dbReference type="NCBI Taxonomy" id="914150"/>
    <lineage>
        <taxon>Bacteria</taxon>
        <taxon>Pseudomonadati</taxon>
        <taxon>Pseudomonadota</taxon>
        <taxon>Gammaproteobacteria</taxon>
        <taxon>Kangiellales</taxon>
        <taxon>Kangiellaceae</taxon>
        <taxon>Kangiella</taxon>
    </lineage>
</organism>
<dbReference type="PANTHER" id="PTHR47017:SF1">
    <property type="entry name" value="ACYL-COA"/>
    <property type="match status" value="1"/>
</dbReference>
<dbReference type="InterPro" id="IPR016181">
    <property type="entry name" value="Acyl_CoA_acyltransferase"/>
</dbReference>
<name>A0A0F6RC97_9GAMM</name>
<dbReference type="PATRIC" id="fig|914150.5.peg.866"/>
<dbReference type="EMBL" id="CP010975">
    <property type="protein sequence ID" value="AKE51826.1"/>
    <property type="molecule type" value="Genomic_DNA"/>
</dbReference>
<gene>
    <name evidence="1" type="ORF">TQ33_0855</name>
</gene>
<keyword evidence="2" id="KW-1185">Reference proteome</keyword>
<evidence type="ECO:0008006" key="3">
    <source>
        <dbReference type="Google" id="ProtNLM"/>
    </source>
</evidence>
<evidence type="ECO:0000313" key="1">
    <source>
        <dbReference type="EMBL" id="AKE51826.1"/>
    </source>
</evidence>
<proteinExistence type="predicted"/>
<reference evidence="1 2" key="1">
    <citation type="submission" date="2015-02" db="EMBL/GenBank/DDBJ databases">
        <title>Complete genome sequence of Kangiella geojedonensis strain YCS-5T.</title>
        <authorList>
            <person name="Kim K.M."/>
        </authorList>
    </citation>
    <scope>NUCLEOTIDE SEQUENCE [LARGE SCALE GENOMIC DNA]</scope>
    <source>
        <strain evidence="1 2">YCS-5</strain>
    </source>
</reference>
<accession>A0A0F6RC97</accession>
<dbReference type="Pfam" id="PF04339">
    <property type="entry name" value="FemAB_like"/>
    <property type="match status" value="1"/>
</dbReference>
<dbReference type="HOGENOM" id="CLU_036032_1_0_6"/>
<dbReference type="PANTHER" id="PTHR47017">
    <property type="entry name" value="ACYL-COA"/>
    <property type="match status" value="1"/>
</dbReference>
<dbReference type="STRING" id="914150.TQ33_0855"/>